<evidence type="ECO:0000256" key="2">
    <source>
        <dbReference type="SAM" id="MobiDB-lite"/>
    </source>
</evidence>
<evidence type="ECO:0000256" key="1">
    <source>
        <dbReference type="PROSITE-ProRule" id="PRU00723"/>
    </source>
</evidence>
<dbReference type="EMBL" id="CAUYUJ010014834">
    <property type="protein sequence ID" value="CAK0846571.1"/>
    <property type="molecule type" value="Genomic_DNA"/>
</dbReference>
<gene>
    <name evidence="4" type="ORF">PCOR1329_LOCUS40035</name>
</gene>
<name>A0ABN9TKU0_9DINO</name>
<reference evidence="4" key="1">
    <citation type="submission" date="2023-10" db="EMBL/GenBank/DDBJ databases">
        <authorList>
            <person name="Chen Y."/>
            <person name="Shah S."/>
            <person name="Dougan E. K."/>
            <person name="Thang M."/>
            <person name="Chan C."/>
        </authorList>
    </citation>
    <scope>NUCLEOTIDE SEQUENCE [LARGE SCALE GENOMIC DNA]</scope>
</reference>
<dbReference type="InterPro" id="IPR000571">
    <property type="entry name" value="Znf_CCCH"/>
</dbReference>
<keyword evidence="1" id="KW-0862">Zinc</keyword>
<comment type="caution">
    <text evidence="4">The sequence shown here is derived from an EMBL/GenBank/DDBJ whole genome shotgun (WGS) entry which is preliminary data.</text>
</comment>
<feature type="domain" description="C3H1-type" evidence="3">
    <location>
        <begin position="510"/>
        <end position="533"/>
    </location>
</feature>
<keyword evidence="1" id="KW-0479">Metal-binding</keyword>
<keyword evidence="5" id="KW-1185">Reference proteome</keyword>
<feature type="compositionally biased region" description="Basic and acidic residues" evidence="2">
    <location>
        <begin position="102"/>
        <end position="119"/>
    </location>
</feature>
<keyword evidence="1" id="KW-0863">Zinc-finger</keyword>
<evidence type="ECO:0000259" key="3">
    <source>
        <dbReference type="PROSITE" id="PS50103"/>
    </source>
</evidence>
<evidence type="ECO:0000313" key="5">
    <source>
        <dbReference type="Proteomes" id="UP001189429"/>
    </source>
</evidence>
<feature type="zinc finger region" description="C3H1-type" evidence="1">
    <location>
        <begin position="510"/>
        <end position="533"/>
    </location>
</feature>
<protein>
    <recommendedName>
        <fullName evidence="3">C3H1-type domain-containing protein</fullName>
    </recommendedName>
</protein>
<proteinExistence type="predicted"/>
<accession>A0ABN9TKU0</accession>
<feature type="non-terminal residue" evidence="4">
    <location>
        <position position="589"/>
    </location>
</feature>
<evidence type="ECO:0000313" key="4">
    <source>
        <dbReference type="EMBL" id="CAK0846571.1"/>
    </source>
</evidence>
<sequence>MKDHALVDTAAGQRLTGREDLDILIDSFAKKGCHVHFELGGDFEVSDQMRESLPSSCFPVAKDARGDRAGGGAMGATLSGPGLSRLKPRFEPPSKSTQIEQVSREHDASLRSDEILDPKGKSEYALQQVDENAGNSPHPPWMQLSGANVRATYTFCRLCNVRTACCEKTEEEKAGEATRRMAKTKSAQMREEVKQMVAHQVKQHEKDMVQGGSRAPRPIMQSPPPNHGLDPISELSTQAPAHLRGRPKGGCVPIKAAPTIYQRGHIHGASPLVTAPSDMTGAALPQRWMNEREFQIMSEMINRPAMSDDDRGRPASTMVKLASTMVKVMQRAGGAAAEVGARGESGVGELECHYIIEDRFAAAALGRRVSRAIDLLASADVTAPTGQRDLWETIERDSFHSILLPPERKVLPKNPQGAEVVWKSLTSEERAQFEESDRAEREVKEKYVREQLSTVHLDKERRSTPDFLLTRAGVASHRAAVAQVQWLARESRRRPLVDTITGRLRYWEVPCEYVAADQECPCGDMCPFAHTQEEVSYHAAAYKTKLCDDPGCRAEDACCLAHGESELRTTAEERYSFWSVFGCGPCGVQ</sequence>
<dbReference type="SMART" id="SM00356">
    <property type="entry name" value="ZnF_C3H1"/>
    <property type="match status" value="2"/>
</dbReference>
<dbReference type="Proteomes" id="UP001189429">
    <property type="component" value="Unassembled WGS sequence"/>
</dbReference>
<dbReference type="PROSITE" id="PS50103">
    <property type="entry name" value="ZF_C3H1"/>
    <property type="match status" value="1"/>
</dbReference>
<organism evidence="4 5">
    <name type="scientific">Prorocentrum cordatum</name>
    <dbReference type="NCBI Taxonomy" id="2364126"/>
    <lineage>
        <taxon>Eukaryota</taxon>
        <taxon>Sar</taxon>
        <taxon>Alveolata</taxon>
        <taxon>Dinophyceae</taxon>
        <taxon>Prorocentrales</taxon>
        <taxon>Prorocentraceae</taxon>
        <taxon>Prorocentrum</taxon>
    </lineage>
</organism>
<feature type="region of interest" description="Disordered" evidence="2">
    <location>
        <begin position="66"/>
        <end position="119"/>
    </location>
</feature>